<dbReference type="EMBL" id="ABJB010367258">
    <property type="status" value="NOT_ANNOTATED_CDS"/>
    <property type="molecule type" value="Genomic_DNA"/>
</dbReference>
<dbReference type="VEuPathDB" id="VectorBase:ISCW009849"/>
<dbReference type="InParanoid" id="B7Q2B4"/>
<dbReference type="Pfam" id="PF11838">
    <property type="entry name" value="ERAP1_C"/>
    <property type="match status" value="2"/>
</dbReference>
<keyword evidence="2" id="KW-0645">Protease</keyword>
<evidence type="ECO:0000256" key="2">
    <source>
        <dbReference type="ARBA" id="ARBA00022438"/>
    </source>
</evidence>
<dbReference type="EMBL" id="ABJB010055671">
    <property type="status" value="NOT_ANNOTATED_CDS"/>
    <property type="molecule type" value="Genomic_DNA"/>
</dbReference>
<evidence type="ECO:0000313" key="4">
    <source>
        <dbReference type="EMBL" id="EEC12986.1"/>
    </source>
</evidence>
<evidence type="ECO:0000259" key="3">
    <source>
        <dbReference type="Pfam" id="PF11838"/>
    </source>
</evidence>
<keyword evidence="6" id="KW-1185">Reference proteome</keyword>
<keyword evidence="2" id="KW-0378">Hydrolase</keyword>
<evidence type="ECO:0000256" key="1">
    <source>
        <dbReference type="ARBA" id="ARBA00010136"/>
    </source>
</evidence>
<dbReference type="VEuPathDB" id="VectorBase:ISCI009849"/>
<name>B7Q2B4_IXOSC</name>
<proteinExistence type="inferred from homology"/>
<comment type="similarity">
    <text evidence="1">Belongs to the peptidase M1 family.</text>
</comment>
<dbReference type="EMBL" id="ABJB010644850">
    <property type="status" value="NOT_ANNOTATED_CDS"/>
    <property type="molecule type" value="Genomic_DNA"/>
</dbReference>
<dbReference type="PaxDb" id="6945-B7Q2B4"/>
<accession>B7Q2B4</accession>
<dbReference type="EMBL" id="ABJB011015135">
    <property type="status" value="NOT_ANNOTATED_CDS"/>
    <property type="molecule type" value="Genomic_DNA"/>
</dbReference>
<dbReference type="GO" id="GO:0004177">
    <property type="term" value="F:aminopeptidase activity"/>
    <property type="evidence" value="ECO:0007669"/>
    <property type="project" value="UniProtKB-KW"/>
</dbReference>
<feature type="domain" description="ERAP1-like C-terminal" evidence="3">
    <location>
        <begin position="82"/>
        <end position="222"/>
    </location>
</feature>
<dbReference type="EnsemblMetazoa" id="ISCW009849-RA">
    <property type="protein sequence ID" value="ISCW009849-PA"/>
    <property type="gene ID" value="ISCW009849"/>
</dbReference>
<dbReference type="EMBL" id="ABJB010972558">
    <property type="status" value="NOT_ANNOTATED_CDS"/>
    <property type="molecule type" value="Genomic_DNA"/>
</dbReference>
<gene>
    <name evidence="4" type="ORF">IscW_ISCW009849</name>
</gene>
<reference evidence="4 6" key="1">
    <citation type="submission" date="2008-03" db="EMBL/GenBank/DDBJ databases">
        <title>Annotation of Ixodes scapularis.</title>
        <authorList>
            <consortium name="Ixodes scapularis Genome Project Consortium"/>
            <person name="Caler E."/>
            <person name="Hannick L.I."/>
            <person name="Bidwell S."/>
            <person name="Joardar V."/>
            <person name="Thiagarajan M."/>
            <person name="Amedeo P."/>
            <person name="Galinsky K.J."/>
            <person name="Schobel S."/>
            <person name="Inman J."/>
            <person name="Hostetler J."/>
            <person name="Miller J."/>
            <person name="Hammond M."/>
            <person name="Megy K."/>
            <person name="Lawson D."/>
            <person name="Kodira C."/>
            <person name="Sutton G."/>
            <person name="Meyer J."/>
            <person name="Hill C.A."/>
            <person name="Birren B."/>
            <person name="Nene V."/>
            <person name="Collins F."/>
            <person name="Alarcon-Chaidez F."/>
            <person name="Wikel S."/>
            <person name="Strausberg R."/>
        </authorList>
    </citation>
    <scope>NUCLEOTIDE SEQUENCE [LARGE SCALE GENOMIC DNA]</scope>
    <source>
        <strain evidence="6">Wikel</strain>
        <strain evidence="4">Wikel colony</strain>
    </source>
</reference>
<dbReference type="PANTHER" id="PTHR11533">
    <property type="entry name" value="PROTEASE M1 ZINC METALLOPROTEASE"/>
    <property type="match status" value="1"/>
</dbReference>
<feature type="domain" description="ERAP1-like C-terminal" evidence="3">
    <location>
        <begin position="30"/>
        <end position="80"/>
    </location>
</feature>
<dbReference type="EMBL" id="DS842949">
    <property type="protein sequence ID" value="EEC12986.1"/>
    <property type="molecule type" value="Genomic_DNA"/>
</dbReference>
<dbReference type="InterPro" id="IPR050344">
    <property type="entry name" value="Peptidase_M1_aminopeptidases"/>
</dbReference>
<dbReference type="HOGENOM" id="CLU_1046899_0_0_1"/>
<organism>
    <name type="scientific">Ixodes scapularis</name>
    <name type="common">Black-legged tick</name>
    <name type="synonym">Deer tick</name>
    <dbReference type="NCBI Taxonomy" id="6945"/>
    <lineage>
        <taxon>Eukaryota</taxon>
        <taxon>Metazoa</taxon>
        <taxon>Ecdysozoa</taxon>
        <taxon>Arthropoda</taxon>
        <taxon>Chelicerata</taxon>
        <taxon>Arachnida</taxon>
        <taxon>Acari</taxon>
        <taxon>Parasitiformes</taxon>
        <taxon>Ixodida</taxon>
        <taxon>Ixodoidea</taxon>
        <taxon>Ixodidae</taxon>
        <taxon>Ixodinae</taxon>
        <taxon>Ixodes</taxon>
    </lineage>
</organism>
<evidence type="ECO:0000313" key="5">
    <source>
        <dbReference type="EnsemblMetazoa" id="ISCW009849-PA"/>
    </source>
</evidence>
<sequence>MLFREEHRSDINLCNFVTANLPSVPKDDDWLILNLRGYGYYRVNYDARNWNLILMELNTYHTNIDVLNRARIIDDLFDLAEHLRRIHYAWACKYKYAPCVIEARHAFNFFRRSGPRSKSLLVDHQVTVFCTVIEDGGESEWQALYNLLSHASSPTERSNIIVSLGCSKNPSTLRRYSVTDLFTEHGASLDAHKVALERIKESANRNVHWMMNHYAEVSRWLKRDVTEFILDDQVMRGNITNNATIGGGNVSDVFFEESDFTNVTRN</sequence>
<protein>
    <recommendedName>
        <fullName evidence="3">ERAP1-like C-terminal domain-containing protein</fullName>
    </recommendedName>
</protein>
<dbReference type="PANTHER" id="PTHR11533:SF276">
    <property type="entry name" value="GLUTAMYL AMINOPEPTIDASE"/>
    <property type="match status" value="1"/>
</dbReference>
<evidence type="ECO:0000313" key="6">
    <source>
        <dbReference type="Proteomes" id="UP000001555"/>
    </source>
</evidence>
<dbReference type="InterPro" id="IPR024571">
    <property type="entry name" value="ERAP1-like_C_dom"/>
</dbReference>
<dbReference type="EMBL" id="ABJB010112836">
    <property type="status" value="NOT_ANNOTATED_CDS"/>
    <property type="molecule type" value="Genomic_DNA"/>
</dbReference>
<dbReference type="EMBL" id="ABJB010911379">
    <property type="status" value="NOT_ANNOTATED_CDS"/>
    <property type="molecule type" value="Genomic_DNA"/>
</dbReference>
<dbReference type="AlphaFoldDB" id="B7Q2B4"/>
<dbReference type="Gene3D" id="1.25.50.20">
    <property type="match status" value="2"/>
</dbReference>
<dbReference type="Proteomes" id="UP000001555">
    <property type="component" value="Unassembled WGS sequence"/>
</dbReference>
<keyword evidence="2" id="KW-0031">Aminopeptidase</keyword>
<reference evidence="5" key="2">
    <citation type="submission" date="2020-05" db="UniProtKB">
        <authorList>
            <consortium name="EnsemblMetazoa"/>
        </authorList>
    </citation>
    <scope>IDENTIFICATION</scope>
    <source>
        <strain evidence="5">wikel</strain>
    </source>
</reference>